<evidence type="ECO:0008006" key="3">
    <source>
        <dbReference type="Google" id="ProtNLM"/>
    </source>
</evidence>
<dbReference type="Proteomes" id="UP000298246">
    <property type="component" value="Unassembled WGS sequence"/>
</dbReference>
<comment type="caution">
    <text evidence="1">The sequence shown here is derived from an EMBL/GenBank/DDBJ whole genome shotgun (WGS) entry which is preliminary data.</text>
</comment>
<dbReference type="AlphaFoldDB" id="A0A4Y8PTS6"/>
<organism evidence="1 2">
    <name type="scientific">Paenibacillus athensensis</name>
    <dbReference type="NCBI Taxonomy" id="1967502"/>
    <lineage>
        <taxon>Bacteria</taxon>
        <taxon>Bacillati</taxon>
        <taxon>Bacillota</taxon>
        <taxon>Bacilli</taxon>
        <taxon>Bacillales</taxon>
        <taxon>Paenibacillaceae</taxon>
        <taxon>Paenibacillus</taxon>
    </lineage>
</organism>
<protein>
    <recommendedName>
        <fullName evidence="3">YgiT-type zinc finger domain-containing protein</fullName>
    </recommendedName>
</protein>
<dbReference type="RefSeq" id="WP_134756305.1">
    <property type="nucleotide sequence ID" value="NZ_MYFO02000001.1"/>
</dbReference>
<evidence type="ECO:0000313" key="1">
    <source>
        <dbReference type="EMBL" id="TFE84312.1"/>
    </source>
</evidence>
<keyword evidence="2" id="KW-1185">Reference proteome</keyword>
<gene>
    <name evidence="1" type="ORF">B5M42_20675</name>
</gene>
<name>A0A4Y8PTS6_9BACL</name>
<evidence type="ECO:0000313" key="2">
    <source>
        <dbReference type="Proteomes" id="UP000298246"/>
    </source>
</evidence>
<dbReference type="EMBL" id="MYFO01000036">
    <property type="protein sequence ID" value="TFE84312.1"/>
    <property type="molecule type" value="Genomic_DNA"/>
</dbReference>
<proteinExistence type="predicted"/>
<dbReference type="OrthoDB" id="2974439at2"/>
<reference evidence="1 2" key="1">
    <citation type="submission" date="2017-03" db="EMBL/GenBank/DDBJ databases">
        <title>Isolation of Levoglucosan Utilizing Bacteria.</title>
        <authorList>
            <person name="Arya A.S."/>
        </authorList>
    </citation>
    <scope>NUCLEOTIDE SEQUENCE [LARGE SCALE GENOMIC DNA]</scope>
    <source>
        <strain evidence="1 2">MEC069</strain>
    </source>
</reference>
<sequence>MQKYCKCGRTMNLRLRTVIYQNKVDIENVPIYSCEGCGRSEVVPHVKPELTGLIGKLGSKPGKQQLYFHELSEIAYLLLKVTEKEHMNDSMEQIVQERINELLDILLLAQSLGDAAWMEDTRKRLSQITQNTITT</sequence>
<accession>A0A4Y8PTS6</accession>